<evidence type="ECO:0000313" key="3">
    <source>
        <dbReference type="EMBL" id="MDY7219433.1"/>
    </source>
</evidence>
<dbReference type="InterPro" id="IPR038731">
    <property type="entry name" value="RgtA/B/C-like"/>
</dbReference>
<feature type="transmembrane region" description="Helical" evidence="1">
    <location>
        <begin position="231"/>
        <end position="264"/>
    </location>
</feature>
<name>A0ABU5GUW6_9GAMM</name>
<feature type="transmembrane region" description="Helical" evidence="1">
    <location>
        <begin position="328"/>
        <end position="348"/>
    </location>
</feature>
<dbReference type="Pfam" id="PF13231">
    <property type="entry name" value="PMT_2"/>
    <property type="match status" value="1"/>
</dbReference>
<accession>A0ABU5GUW6</accession>
<keyword evidence="1" id="KW-0812">Transmembrane</keyword>
<keyword evidence="4" id="KW-1185">Reference proteome</keyword>
<keyword evidence="1" id="KW-1133">Transmembrane helix</keyword>
<dbReference type="GO" id="GO:0016757">
    <property type="term" value="F:glycosyltransferase activity"/>
    <property type="evidence" value="ECO:0007669"/>
    <property type="project" value="UniProtKB-KW"/>
</dbReference>
<reference evidence="3 4" key="1">
    <citation type="submission" date="2023-12" db="EMBL/GenBank/DDBJ databases">
        <title>Denitrificimonas halotolerans sp. nov.,a novel species isolated from landfill leachate.</title>
        <authorList>
            <person name="Wang S."/>
        </authorList>
    </citation>
    <scope>NUCLEOTIDE SEQUENCE [LARGE SCALE GENOMIC DNA]</scope>
    <source>
        <strain evidence="3 4">JX-1</strain>
    </source>
</reference>
<feature type="transmembrane region" description="Helical" evidence="1">
    <location>
        <begin position="207"/>
        <end position="224"/>
    </location>
</feature>
<feature type="transmembrane region" description="Helical" evidence="1">
    <location>
        <begin position="34"/>
        <end position="52"/>
    </location>
</feature>
<feature type="transmembrane region" description="Helical" evidence="1">
    <location>
        <begin position="12"/>
        <end position="28"/>
    </location>
</feature>
<feature type="transmembrane region" description="Helical" evidence="1">
    <location>
        <begin position="64"/>
        <end position="87"/>
    </location>
</feature>
<sequence length="439" mass="49270">MTSSILTLHNRYLLCFALMALLFGLAINQSIYPVALYSLILAVLFIILLSLYRFSIQLEPLHFVLLLMLSSLVFKVFAVLIFEYLMLDTVGIPFLSYKDDYVYNEAATKIVGVWNTRGFGFYRDISFSTGFYSGYPNFSALAKLAFGDSHLVPRFLNVLFSTLTIPFYFATIRYLTDKDALTKLASILLAFSPAFVVYSALQLKDTILIFFVASLIYGTVNFFAKGINTKNILLVAFSMGALLFFRAAILLPYLVAIFLCTVLVRKNQSSSFTSVLWVGLVVLCFYLIWEYLYSSGLLSLTGEEYFNSRMEQRGQAEAYQGSNDLGKLGVIALLLGPILAVFSLFLPTPTYMELDPGMNTVAYHYLPLLGYYAILPMVTVSLLYLLKHYRAHKIGLFIIGFLILYKLGQAGGKSILDSRQSLPAIYAAYLLRTPSMGMN</sequence>
<dbReference type="Proteomes" id="UP001294570">
    <property type="component" value="Unassembled WGS sequence"/>
</dbReference>
<keyword evidence="3" id="KW-0328">Glycosyltransferase</keyword>
<dbReference type="EMBL" id="JAXIVU010000008">
    <property type="protein sequence ID" value="MDY7219433.1"/>
    <property type="molecule type" value="Genomic_DNA"/>
</dbReference>
<comment type="caution">
    <text evidence="3">The sequence shown here is derived from an EMBL/GenBank/DDBJ whole genome shotgun (WGS) entry which is preliminary data.</text>
</comment>
<feature type="transmembrane region" description="Helical" evidence="1">
    <location>
        <begin position="181"/>
        <end position="201"/>
    </location>
</feature>
<organism evidence="3 4">
    <name type="scientific">Denitrificimonas halotolerans</name>
    <dbReference type="NCBI Taxonomy" id="3098930"/>
    <lineage>
        <taxon>Bacteria</taxon>
        <taxon>Pseudomonadati</taxon>
        <taxon>Pseudomonadota</taxon>
        <taxon>Gammaproteobacteria</taxon>
        <taxon>Pseudomonadales</taxon>
        <taxon>Pseudomonadaceae</taxon>
        <taxon>Denitrificimonas</taxon>
    </lineage>
</organism>
<protein>
    <submittedName>
        <fullName evidence="3">Glycosyltransferase family 39 protein</fullName>
        <ecNumber evidence="3">2.4.-.-</ecNumber>
    </submittedName>
</protein>
<gene>
    <name evidence="3" type="ORF">TOI97_07615</name>
</gene>
<dbReference type="RefSeq" id="WP_321553524.1">
    <property type="nucleotide sequence ID" value="NZ_JAXIVU010000008.1"/>
</dbReference>
<evidence type="ECO:0000256" key="1">
    <source>
        <dbReference type="SAM" id="Phobius"/>
    </source>
</evidence>
<feature type="transmembrane region" description="Helical" evidence="1">
    <location>
        <begin position="368"/>
        <end position="386"/>
    </location>
</feature>
<keyword evidence="1" id="KW-0472">Membrane</keyword>
<feature type="transmembrane region" description="Helical" evidence="1">
    <location>
        <begin position="270"/>
        <end position="289"/>
    </location>
</feature>
<dbReference type="EC" id="2.4.-.-" evidence="3"/>
<feature type="domain" description="Glycosyltransferase RgtA/B/C/D-like" evidence="2">
    <location>
        <begin position="143"/>
        <end position="289"/>
    </location>
</feature>
<proteinExistence type="predicted"/>
<evidence type="ECO:0000313" key="4">
    <source>
        <dbReference type="Proteomes" id="UP001294570"/>
    </source>
</evidence>
<keyword evidence="3" id="KW-0808">Transferase</keyword>
<feature type="transmembrane region" description="Helical" evidence="1">
    <location>
        <begin position="151"/>
        <end position="169"/>
    </location>
</feature>
<evidence type="ECO:0000259" key="2">
    <source>
        <dbReference type="Pfam" id="PF13231"/>
    </source>
</evidence>